<dbReference type="PROSITE" id="PS50932">
    <property type="entry name" value="HTH_LACI_2"/>
    <property type="match status" value="1"/>
</dbReference>
<dbReference type="AlphaFoldDB" id="A0A5C4WIK7"/>
<dbReference type="PROSITE" id="PS00356">
    <property type="entry name" value="HTH_LACI_1"/>
    <property type="match status" value="1"/>
</dbReference>
<sequence length="332" mass="35553">MRRPTLADVAVRAGVSAKTVSNVLLGRPNVSAATRERVRAAVAEVGYVVNPAGRGLASGRTGRIAVVVPNLYQPYFAELAERLILALAECDLSTTLRIAHDGDAERDAVLGVTTRDVDGVIICPHHFTGHVIEDRMPPRPVVQLGGAPSRLIDCVVMGEREGFEAVIRHLLASGRHRIALVMTGPEMIEPPGERFAGYVAALDAYGVPFDKALLAFGSDWDRRMSGYEAMVGLLRSGARFDAVACVNDATASGVLRALRSHGIRVPREVAVTGFDNTDEGEFTTPSLSSVSPEQGEMVAEAIRMLLERIDGHDGPAREVRTGARLVLRDSSA</sequence>
<dbReference type="CDD" id="cd01392">
    <property type="entry name" value="HTH_LacI"/>
    <property type="match status" value="1"/>
</dbReference>
<evidence type="ECO:0000313" key="2">
    <source>
        <dbReference type="Proteomes" id="UP000312512"/>
    </source>
</evidence>
<evidence type="ECO:0000313" key="1">
    <source>
        <dbReference type="EMBL" id="KAB8194138.1"/>
    </source>
</evidence>
<dbReference type="RefSeq" id="WP_139631744.1">
    <property type="nucleotide sequence ID" value="NZ_VDLX02000006.1"/>
</dbReference>
<dbReference type="OrthoDB" id="3563699at2"/>
<comment type="caution">
    <text evidence="1">The sequence shown here is derived from an EMBL/GenBank/DDBJ whole genome shotgun (WGS) entry which is preliminary data.</text>
</comment>
<dbReference type="GO" id="GO:0003700">
    <property type="term" value="F:DNA-binding transcription factor activity"/>
    <property type="evidence" value="ECO:0007669"/>
    <property type="project" value="TreeGrafter"/>
</dbReference>
<dbReference type="SMART" id="SM00354">
    <property type="entry name" value="HTH_LACI"/>
    <property type="match status" value="1"/>
</dbReference>
<dbReference type="Pfam" id="PF00356">
    <property type="entry name" value="LacI"/>
    <property type="match status" value="1"/>
</dbReference>
<dbReference type="GO" id="GO:0000976">
    <property type="term" value="F:transcription cis-regulatory region binding"/>
    <property type="evidence" value="ECO:0007669"/>
    <property type="project" value="TreeGrafter"/>
</dbReference>
<keyword evidence="2" id="KW-1185">Reference proteome</keyword>
<protein>
    <submittedName>
        <fullName evidence="1">LacI family DNA-binding transcriptional regulator</fullName>
    </submittedName>
</protein>
<dbReference type="InterPro" id="IPR028082">
    <property type="entry name" value="Peripla_BP_I"/>
</dbReference>
<proteinExistence type="predicted"/>
<dbReference type="Gene3D" id="1.10.260.40">
    <property type="entry name" value="lambda repressor-like DNA-binding domains"/>
    <property type="match status" value="1"/>
</dbReference>
<dbReference type="Proteomes" id="UP000312512">
    <property type="component" value="Unassembled WGS sequence"/>
</dbReference>
<organism evidence="1 2">
    <name type="scientific">Nonomuraea phyllanthi</name>
    <dbReference type="NCBI Taxonomy" id="2219224"/>
    <lineage>
        <taxon>Bacteria</taxon>
        <taxon>Bacillati</taxon>
        <taxon>Actinomycetota</taxon>
        <taxon>Actinomycetes</taxon>
        <taxon>Streptosporangiales</taxon>
        <taxon>Streptosporangiaceae</taxon>
        <taxon>Nonomuraea</taxon>
    </lineage>
</organism>
<dbReference type="PANTHER" id="PTHR30146">
    <property type="entry name" value="LACI-RELATED TRANSCRIPTIONAL REPRESSOR"/>
    <property type="match status" value="1"/>
</dbReference>
<dbReference type="EMBL" id="VDLX02000006">
    <property type="protein sequence ID" value="KAB8194138.1"/>
    <property type="molecule type" value="Genomic_DNA"/>
</dbReference>
<dbReference type="SUPFAM" id="SSF53822">
    <property type="entry name" value="Periplasmic binding protein-like I"/>
    <property type="match status" value="1"/>
</dbReference>
<dbReference type="SUPFAM" id="SSF47413">
    <property type="entry name" value="lambda repressor-like DNA-binding domains"/>
    <property type="match status" value="1"/>
</dbReference>
<dbReference type="PANTHER" id="PTHR30146:SF109">
    <property type="entry name" value="HTH-TYPE TRANSCRIPTIONAL REGULATOR GALS"/>
    <property type="match status" value="1"/>
</dbReference>
<dbReference type="CDD" id="cd06267">
    <property type="entry name" value="PBP1_LacI_sugar_binding-like"/>
    <property type="match status" value="1"/>
</dbReference>
<name>A0A5C4WIK7_9ACTN</name>
<reference evidence="1 2" key="1">
    <citation type="submission" date="2019-10" db="EMBL/GenBank/DDBJ databases">
        <title>Nonomuraea sp. nov., isolated from Phyllanthus amarus.</title>
        <authorList>
            <person name="Klykleung N."/>
            <person name="Tanasupawat S."/>
        </authorList>
    </citation>
    <scope>NUCLEOTIDE SEQUENCE [LARGE SCALE GENOMIC DNA]</scope>
    <source>
        <strain evidence="1 2">PA1-10</strain>
    </source>
</reference>
<dbReference type="Gene3D" id="3.40.50.2300">
    <property type="match status" value="2"/>
</dbReference>
<dbReference type="InterPro" id="IPR046335">
    <property type="entry name" value="LacI/GalR-like_sensor"/>
</dbReference>
<accession>A0A5C4WIK7</accession>
<gene>
    <name evidence="1" type="ORF">FH608_018350</name>
</gene>
<dbReference type="InterPro" id="IPR010982">
    <property type="entry name" value="Lambda_DNA-bd_dom_sf"/>
</dbReference>
<keyword evidence="1" id="KW-0238">DNA-binding</keyword>
<dbReference type="InterPro" id="IPR000843">
    <property type="entry name" value="HTH_LacI"/>
</dbReference>
<dbReference type="Pfam" id="PF13377">
    <property type="entry name" value="Peripla_BP_3"/>
    <property type="match status" value="1"/>
</dbReference>